<evidence type="ECO:0000313" key="2">
    <source>
        <dbReference type="Proteomes" id="UP000627292"/>
    </source>
</evidence>
<organism evidence="1 2">
    <name type="scientific">Filimonas zeae</name>
    <dbReference type="NCBI Taxonomy" id="1737353"/>
    <lineage>
        <taxon>Bacteria</taxon>
        <taxon>Pseudomonadati</taxon>
        <taxon>Bacteroidota</taxon>
        <taxon>Chitinophagia</taxon>
        <taxon>Chitinophagales</taxon>
        <taxon>Chitinophagaceae</taxon>
        <taxon>Filimonas</taxon>
    </lineage>
</organism>
<reference evidence="1" key="2">
    <citation type="submission" date="2020-09" db="EMBL/GenBank/DDBJ databases">
        <authorList>
            <person name="Sun Q."/>
            <person name="Zhou Y."/>
        </authorList>
    </citation>
    <scope>NUCLEOTIDE SEQUENCE</scope>
    <source>
        <strain evidence="1">CGMCC 1.15290</strain>
    </source>
</reference>
<evidence type="ECO:0000313" key="1">
    <source>
        <dbReference type="EMBL" id="GGH69712.1"/>
    </source>
</evidence>
<dbReference type="AlphaFoldDB" id="A0A917IZQ3"/>
<dbReference type="EMBL" id="BMIB01000003">
    <property type="protein sequence ID" value="GGH69712.1"/>
    <property type="molecule type" value="Genomic_DNA"/>
</dbReference>
<keyword evidence="2" id="KW-1185">Reference proteome</keyword>
<gene>
    <name evidence="1" type="ORF">GCM10011379_27280</name>
</gene>
<proteinExistence type="predicted"/>
<reference evidence="1" key="1">
    <citation type="journal article" date="2014" name="Int. J. Syst. Evol. Microbiol.">
        <title>Complete genome sequence of Corynebacterium casei LMG S-19264T (=DSM 44701T), isolated from a smear-ripened cheese.</title>
        <authorList>
            <consortium name="US DOE Joint Genome Institute (JGI-PGF)"/>
            <person name="Walter F."/>
            <person name="Albersmeier A."/>
            <person name="Kalinowski J."/>
            <person name="Ruckert C."/>
        </authorList>
    </citation>
    <scope>NUCLEOTIDE SEQUENCE</scope>
    <source>
        <strain evidence="1">CGMCC 1.15290</strain>
    </source>
</reference>
<accession>A0A917IZQ3</accession>
<dbReference type="RefSeq" id="WP_229687866.1">
    <property type="nucleotide sequence ID" value="NZ_BMIB01000003.1"/>
</dbReference>
<sequence length="119" mass="13774">MQDIPYKYRLRPAYGSDKLLLEFSIDKPDGKFEKALFSALESIHPVIEDIADLWMNDEVLLTVATDRGSFLYSKDIWGFAFIMAEENQDCILKIDAILNTSSFFQKEEVDYGMYKTPRS</sequence>
<dbReference type="Proteomes" id="UP000627292">
    <property type="component" value="Unassembled WGS sequence"/>
</dbReference>
<name>A0A917IZQ3_9BACT</name>
<protein>
    <submittedName>
        <fullName evidence="1">Uncharacterized protein</fullName>
    </submittedName>
</protein>
<comment type="caution">
    <text evidence="1">The sequence shown here is derived from an EMBL/GenBank/DDBJ whole genome shotgun (WGS) entry which is preliminary data.</text>
</comment>